<organism evidence="1 2">
    <name type="scientific">Chryseobacterium bernardetii</name>
    <dbReference type="NCBI Taxonomy" id="1241978"/>
    <lineage>
        <taxon>Bacteria</taxon>
        <taxon>Pseudomonadati</taxon>
        <taxon>Bacteroidota</taxon>
        <taxon>Flavobacteriia</taxon>
        <taxon>Flavobacteriales</taxon>
        <taxon>Weeksellaceae</taxon>
        <taxon>Chryseobacterium group</taxon>
        <taxon>Chryseobacterium</taxon>
    </lineage>
</organism>
<reference evidence="1" key="1">
    <citation type="submission" date="2023-07" db="EMBL/GenBank/DDBJ databases">
        <title>Sorghum-associated microbial communities from plants grown in Nebraska, USA.</title>
        <authorList>
            <person name="Schachtman D."/>
        </authorList>
    </citation>
    <scope>NUCLEOTIDE SEQUENCE</scope>
    <source>
        <strain evidence="1">DS1280</strain>
    </source>
</reference>
<evidence type="ECO:0000313" key="1">
    <source>
        <dbReference type="EMBL" id="MDR6443901.1"/>
    </source>
</evidence>
<keyword evidence="2" id="KW-1185">Reference proteome</keyword>
<name>A0ACC6J1Y1_9FLAO</name>
<dbReference type="Proteomes" id="UP001184376">
    <property type="component" value="Unassembled WGS sequence"/>
</dbReference>
<accession>A0ACC6J1Y1</accession>
<evidence type="ECO:0000313" key="2">
    <source>
        <dbReference type="Proteomes" id="UP001184376"/>
    </source>
</evidence>
<proteinExistence type="predicted"/>
<gene>
    <name evidence="1" type="ORF">J2795_004654</name>
</gene>
<comment type="caution">
    <text evidence="1">The sequence shown here is derived from an EMBL/GenBank/DDBJ whole genome shotgun (WGS) entry which is preliminary data.</text>
</comment>
<dbReference type="EMBL" id="JAVDRG010000018">
    <property type="protein sequence ID" value="MDR6443901.1"/>
    <property type="molecule type" value="Genomic_DNA"/>
</dbReference>
<sequence>MKKQTILWISLVALTACNSPSGNKNSDSAKDFSSQRTKLLGKWLQPIPGMESEKQGFELYDNGVATSLNIHTLQYDKWMVAQDTLFLWYHTEGVKQVSNGVDTLIIKKLDINNLVISPAGANSTEEEAYTKDK</sequence>
<protein>
    <submittedName>
        <fullName evidence="1">Uncharacterized protein YcfL</fullName>
    </submittedName>
</protein>